<sequence>MTTFPSALGLSPQQCEQVLRKAAAAPSLHNRQPWRFRLLPHVIELHSRPQRRLPATDPTDRDMLLDCGAALLNLRLALAHTGTRPVVTLLPRLSEATALAEIRAEERKPPDPTESELHRAIETRRTNRRPFLDPSVPEKHRQQLIRAVRTENCWLHVVGRSEHASLEELIHRAHRKQTADPEFMEEMRRWTGLAEDVDEGVPASAAGPAPEPQDRWVVRDFSGNQAPSRVTGKDFEEEPLLVVVCSYTNSTLDALRAGQALQRMLLTATVHGLSASMISQVVEVRETREGLRELLGESLWPQLVVRLGRGGFTPATPRLEPRRLLMPPEPDGE</sequence>
<feature type="region of interest" description="Disordered" evidence="1">
    <location>
        <begin position="102"/>
        <end position="138"/>
    </location>
</feature>
<organism evidence="3 4">
    <name type="scientific">Actinopolyspora mortivallis</name>
    <dbReference type="NCBI Taxonomy" id="33906"/>
    <lineage>
        <taxon>Bacteria</taxon>
        <taxon>Bacillati</taxon>
        <taxon>Actinomycetota</taxon>
        <taxon>Actinomycetes</taxon>
        <taxon>Actinopolysporales</taxon>
        <taxon>Actinopolysporaceae</taxon>
        <taxon>Actinopolyspora</taxon>
    </lineage>
</organism>
<comment type="caution">
    <text evidence="3">The sequence shown here is derived from an EMBL/GenBank/DDBJ whole genome shotgun (WGS) entry which is preliminary data.</text>
</comment>
<dbReference type="Gene3D" id="3.40.109.10">
    <property type="entry name" value="NADH Oxidase"/>
    <property type="match status" value="1"/>
</dbReference>
<dbReference type="SUPFAM" id="SSF55469">
    <property type="entry name" value="FMN-dependent nitroreductase-like"/>
    <property type="match status" value="2"/>
</dbReference>
<dbReference type="PANTHER" id="PTHR23026:SF123">
    <property type="entry name" value="NAD(P)H NITROREDUCTASE RV3131-RELATED"/>
    <property type="match status" value="1"/>
</dbReference>
<dbReference type="InParanoid" id="A0A2T0GVE7"/>
<dbReference type="Proteomes" id="UP000239352">
    <property type="component" value="Unassembled WGS sequence"/>
</dbReference>
<dbReference type="Pfam" id="PF00881">
    <property type="entry name" value="Nitroreductase"/>
    <property type="match status" value="1"/>
</dbReference>
<dbReference type="RefSeq" id="WP_106114101.1">
    <property type="nucleotide sequence ID" value="NZ_PVSR01000020.1"/>
</dbReference>
<dbReference type="GO" id="GO:0016491">
    <property type="term" value="F:oxidoreductase activity"/>
    <property type="evidence" value="ECO:0007669"/>
    <property type="project" value="InterPro"/>
</dbReference>
<keyword evidence="4" id="KW-1185">Reference proteome</keyword>
<evidence type="ECO:0000313" key="4">
    <source>
        <dbReference type="Proteomes" id="UP000239352"/>
    </source>
</evidence>
<dbReference type="PANTHER" id="PTHR23026">
    <property type="entry name" value="NADPH NITROREDUCTASE"/>
    <property type="match status" value="1"/>
</dbReference>
<reference evidence="3 4" key="1">
    <citation type="submission" date="2018-03" db="EMBL/GenBank/DDBJ databases">
        <title>Actinopolyspora mortivallis from Sahara, screening for active biomolecules.</title>
        <authorList>
            <person name="Selama O."/>
            <person name="Wellington E.M.H."/>
            <person name="Hacene H."/>
        </authorList>
    </citation>
    <scope>NUCLEOTIDE SEQUENCE [LARGE SCALE GENOMIC DNA]</scope>
    <source>
        <strain evidence="3 4">M5A</strain>
    </source>
</reference>
<feature type="domain" description="Nitroreductase" evidence="2">
    <location>
        <begin position="121"/>
        <end position="308"/>
    </location>
</feature>
<dbReference type="AlphaFoldDB" id="A0A2T0GVE7"/>
<accession>A0A2T0GVE7</accession>
<feature type="compositionally biased region" description="Basic and acidic residues" evidence="1">
    <location>
        <begin position="102"/>
        <end position="125"/>
    </location>
</feature>
<proteinExistence type="predicted"/>
<name>A0A2T0GVE7_ACTMO</name>
<dbReference type="NCBIfam" id="NF047509">
    <property type="entry name" value="Rv3131_FMN_oxido"/>
    <property type="match status" value="1"/>
</dbReference>
<evidence type="ECO:0000259" key="2">
    <source>
        <dbReference type="Pfam" id="PF00881"/>
    </source>
</evidence>
<protein>
    <submittedName>
        <fullName evidence="3">Nitroreductase</fullName>
    </submittedName>
</protein>
<gene>
    <name evidence="3" type="ORF">CEP50_12395</name>
</gene>
<evidence type="ECO:0000313" key="3">
    <source>
        <dbReference type="EMBL" id="PRW63089.1"/>
    </source>
</evidence>
<dbReference type="STRING" id="1050202.GCA_000384035_01843"/>
<dbReference type="InterPro" id="IPR029479">
    <property type="entry name" value="Nitroreductase"/>
</dbReference>
<dbReference type="InterPro" id="IPR050627">
    <property type="entry name" value="Nitroreductase/BluB"/>
</dbReference>
<dbReference type="InterPro" id="IPR000415">
    <property type="entry name" value="Nitroreductase-like"/>
</dbReference>
<evidence type="ECO:0000256" key="1">
    <source>
        <dbReference type="SAM" id="MobiDB-lite"/>
    </source>
</evidence>
<dbReference type="EMBL" id="PVSR01000020">
    <property type="protein sequence ID" value="PRW63089.1"/>
    <property type="molecule type" value="Genomic_DNA"/>
</dbReference>